<gene>
    <name evidence="2" type="ORF">SAMN04488036_102419</name>
</gene>
<accession>A0A1I4CSS5</accession>
<sequence>MKTGYLISAFFLSVGMASSVQAETITIAAGDWAPYIGEALPDNGTHTKRVREVMKAAGYDIELEYMPWKRSYELAKKGDYVATFSWSYTDERGADFHFPQEPLEEHYDVFFYSKSKHPNGLSVNSISEVKELGLKPVGLAGYWYEKAFADAGVEMHTVTSTEAAWRLLEAGRADVMIENEIAGEAYVRDVLGEGEQSIGKTGVLRSVAMHILFSKAHPDGEALRDAWDANTK</sequence>
<dbReference type="OrthoDB" id="8477926at2"/>
<evidence type="ECO:0000256" key="1">
    <source>
        <dbReference type="SAM" id="SignalP"/>
    </source>
</evidence>
<dbReference type="Proteomes" id="UP000198851">
    <property type="component" value="Unassembled WGS sequence"/>
</dbReference>
<dbReference type="PANTHER" id="PTHR35936">
    <property type="entry name" value="MEMBRANE-BOUND LYTIC MUREIN TRANSGLYCOSYLASE F"/>
    <property type="match status" value="1"/>
</dbReference>
<feature type="chain" id="PRO_5011601207" evidence="1">
    <location>
        <begin position="23"/>
        <end position="232"/>
    </location>
</feature>
<evidence type="ECO:0000313" key="3">
    <source>
        <dbReference type="Proteomes" id="UP000198851"/>
    </source>
</evidence>
<dbReference type="SUPFAM" id="SSF53850">
    <property type="entry name" value="Periplasmic binding protein-like II"/>
    <property type="match status" value="1"/>
</dbReference>
<proteinExistence type="predicted"/>
<dbReference type="EMBL" id="FOSZ01000002">
    <property type="protein sequence ID" value="SFK83086.1"/>
    <property type="molecule type" value="Genomic_DNA"/>
</dbReference>
<dbReference type="Gene3D" id="3.40.190.10">
    <property type="entry name" value="Periplasmic binding protein-like II"/>
    <property type="match status" value="2"/>
</dbReference>
<dbReference type="PANTHER" id="PTHR35936:SF25">
    <property type="entry name" value="ABC TRANSPORTER SUBSTRATE-BINDING PROTEIN"/>
    <property type="match status" value="1"/>
</dbReference>
<organism evidence="2 3">
    <name type="scientific">Shimia haliotis</name>
    <dbReference type="NCBI Taxonomy" id="1280847"/>
    <lineage>
        <taxon>Bacteria</taxon>
        <taxon>Pseudomonadati</taxon>
        <taxon>Pseudomonadota</taxon>
        <taxon>Alphaproteobacteria</taxon>
        <taxon>Rhodobacterales</taxon>
        <taxon>Roseobacteraceae</taxon>
    </lineage>
</organism>
<name>A0A1I4CSS5_9RHOB</name>
<protein>
    <submittedName>
        <fullName evidence="2">Polar amino acid transport system substrate-binding protein</fullName>
    </submittedName>
</protein>
<dbReference type="AlphaFoldDB" id="A0A1I4CSS5"/>
<keyword evidence="3" id="KW-1185">Reference proteome</keyword>
<dbReference type="STRING" id="1280847.SAMN04488036_102419"/>
<dbReference type="RefSeq" id="WP_093322338.1">
    <property type="nucleotide sequence ID" value="NZ_FOSZ01000002.1"/>
</dbReference>
<evidence type="ECO:0000313" key="2">
    <source>
        <dbReference type="EMBL" id="SFK83086.1"/>
    </source>
</evidence>
<reference evidence="3" key="1">
    <citation type="submission" date="2016-10" db="EMBL/GenBank/DDBJ databases">
        <authorList>
            <person name="Varghese N."/>
            <person name="Submissions S."/>
        </authorList>
    </citation>
    <scope>NUCLEOTIDE SEQUENCE [LARGE SCALE GENOMIC DNA]</scope>
    <source>
        <strain evidence="3">DSM 28453</strain>
    </source>
</reference>
<feature type="signal peptide" evidence="1">
    <location>
        <begin position="1"/>
        <end position="22"/>
    </location>
</feature>
<keyword evidence="1" id="KW-0732">Signal</keyword>